<feature type="compositionally biased region" description="Pro residues" evidence="1">
    <location>
        <begin position="114"/>
        <end position="124"/>
    </location>
</feature>
<dbReference type="Proteomes" id="UP000580474">
    <property type="component" value="Unassembled WGS sequence"/>
</dbReference>
<dbReference type="EMBL" id="JACHIV010000001">
    <property type="protein sequence ID" value="MBB5071632.1"/>
    <property type="molecule type" value="Genomic_DNA"/>
</dbReference>
<reference evidence="3 4" key="1">
    <citation type="submission" date="2020-08" db="EMBL/GenBank/DDBJ databases">
        <title>Sequencing the genomes of 1000 actinobacteria strains.</title>
        <authorList>
            <person name="Klenk H.-P."/>
        </authorList>
    </citation>
    <scope>NUCLEOTIDE SEQUENCE [LARGE SCALE GENOMIC DNA]</scope>
    <source>
        <strain evidence="3 4">DSM 45582</strain>
    </source>
</reference>
<evidence type="ECO:0000259" key="2">
    <source>
        <dbReference type="Pfam" id="PF21725"/>
    </source>
</evidence>
<dbReference type="SUPFAM" id="SSF140453">
    <property type="entry name" value="EsxAB dimer-like"/>
    <property type="match status" value="1"/>
</dbReference>
<dbReference type="RefSeq" id="WP_184482119.1">
    <property type="nucleotide sequence ID" value="NZ_JACHIV010000001.1"/>
</dbReference>
<dbReference type="AlphaFoldDB" id="A0A840NR99"/>
<evidence type="ECO:0000313" key="3">
    <source>
        <dbReference type="EMBL" id="MBB5071632.1"/>
    </source>
</evidence>
<accession>A0A840NR99</accession>
<organism evidence="3 4">
    <name type="scientific">Saccharopolyspora gloriosae</name>
    <dbReference type="NCBI Taxonomy" id="455344"/>
    <lineage>
        <taxon>Bacteria</taxon>
        <taxon>Bacillati</taxon>
        <taxon>Actinomycetota</taxon>
        <taxon>Actinomycetes</taxon>
        <taxon>Pseudonocardiales</taxon>
        <taxon>Pseudonocardiaceae</taxon>
        <taxon>Saccharopolyspora</taxon>
    </lineage>
</organism>
<feature type="region of interest" description="Disordered" evidence="1">
    <location>
        <begin position="102"/>
        <end position="136"/>
    </location>
</feature>
<protein>
    <submittedName>
        <fullName evidence="3">Uncharacterized protein YukE</fullName>
    </submittedName>
</protein>
<dbReference type="Gene3D" id="1.10.287.1060">
    <property type="entry name" value="ESAT-6-like"/>
    <property type="match status" value="1"/>
</dbReference>
<feature type="domain" description="Putative T7SS secretion signal" evidence="2">
    <location>
        <begin position="7"/>
        <end position="98"/>
    </location>
</feature>
<dbReference type="InterPro" id="IPR049082">
    <property type="entry name" value="T7SS_signal"/>
</dbReference>
<dbReference type="Pfam" id="PF21725">
    <property type="entry name" value="T7SS_signal"/>
    <property type="match status" value="1"/>
</dbReference>
<name>A0A840NR99_9PSEU</name>
<dbReference type="InterPro" id="IPR036689">
    <property type="entry name" value="ESAT-6-like_sf"/>
</dbReference>
<evidence type="ECO:0000256" key="1">
    <source>
        <dbReference type="SAM" id="MobiDB-lite"/>
    </source>
</evidence>
<sequence length="383" mass="39480">MTAPLVTLVEGTPESCRTTATELGKLGDGVHDVGTGLRQVRGESESCWTGEAGENFRRAMQEKGAAADDLDEATSRAKAALETFADELQSVIARMKQAREVASEHGLTLTPTTIEPPRPPPPEPGLKTDGPSLNERPLHDFEAAAKAKADHERKVRGFEEAKATVADARSKEQDAHKALEASMKYETGFLQYMINGAIWNIEGIARGSLTTPQGMADTFSKRADMLYERAAKANSAIDAAGVTPAGQAAKASQRDKLLQRSTRHQGEAVKSQKTADRLYGRTGLDAKGARVLGKTAKGVPVVGTAIAAGVQVEAVVNDGKPVGKAGFNLAGGAAGGILAGAVAGACVGGPVGAVVGVGVAAIGSGLGSWGAEKLYDGITEDGG</sequence>
<keyword evidence="4" id="KW-1185">Reference proteome</keyword>
<gene>
    <name evidence="3" type="ORF">BJ969_004720</name>
</gene>
<proteinExistence type="predicted"/>
<evidence type="ECO:0000313" key="4">
    <source>
        <dbReference type="Proteomes" id="UP000580474"/>
    </source>
</evidence>
<comment type="caution">
    <text evidence="3">The sequence shown here is derived from an EMBL/GenBank/DDBJ whole genome shotgun (WGS) entry which is preliminary data.</text>
</comment>